<dbReference type="RefSeq" id="WP_106612028.1">
    <property type="nucleotide sequence ID" value="NZ_JAUSTO010000001.1"/>
</dbReference>
<dbReference type="CDD" id="cd03426">
    <property type="entry name" value="NUDIX_CoAse_Nudt7"/>
    <property type="match status" value="1"/>
</dbReference>
<dbReference type="PROSITE" id="PS51462">
    <property type="entry name" value="NUDIX"/>
    <property type="match status" value="1"/>
</dbReference>
<evidence type="ECO:0000256" key="5">
    <source>
        <dbReference type="ARBA" id="ARBA00022842"/>
    </source>
</evidence>
<evidence type="ECO:0000256" key="3">
    <source>
        <dbReference type="ARBA" id="ARBA00022723"/>
    </source>
</evidence>
<keyword evidence="3" id="KW-0479">Metal-binding</keyword>
<dbReference type="GO" id="GO:0046872">
    <property type="term" value="F:metal ion binding"/>
    <property type="evidence" value="ECO:0007669"/>
    <property type="project" value="UniProtKB-KW"/>
</dbReference>
<comment type="caution">
    <text evidence="8">The sequence shown here is derived from an EMBL/GenBank/DDBJ whole genome shotgun (WGS) entry which is preliminary data.</text>
</comment>
<gene>
    <name evidence="8" type="ORF">J2S20_000237</name>
</gene>
<accession>A0AAE3V8R4</accession>
<dbReference type="Proteomes" id="UP001241537">
    <property type="component" value="Unassembled WGS sequence"/>
</dbReference>
<dbReference type="GO" id="GO:0010945">
    <property type="term" value="F:coenzyme A diphosphatase activity"/>
    <property type="evidence" value="ECO:0007669"/>
    <property type="project" value="InterPro"/>
</dbReference>
<dbReference type="Pfam" id="PF00293">
    <property type="entry name" value="NUDIX"/>
    <property type="match status" value="1"/>
</dbReference>
<dbReference type="InterPro" id="IPR000086">
    <property type="entry name" value="NUDIX_hydrolase_dom"/>
</dbReference>
<evidence type="ECO:0000256" key="6">
    <source>
        <dbReference type="ARBA" id="ARBA00023211"/>
    </source>
</evidence>
<name>A0AAE3V8R4_9FIRM</name>
<sequence>MQNIETDSTTLPFIRERLKLHSTQLYPDDCRAAVLLPLLIKKGELHLLFEQRALSLKTQPGDICYPGGAIELGERAEAAAVREMMEELLVKREQIQLLGEIGRIPGPTGRPVHAFAALLTDYDGCSSPDEVDHVFTLPLRWFAEHPPLLYRGVQSCAPGDDFPFELIPGGRSYPFAERHYTIPLYLGTSPLIWGMTARITSAFCDILRGDASVSPKKTTPAEVPHEKN</sequence>
<dbReference type="PANTHER" id="PTHR12992:SF11">
    <property type="entry name" value="MITOCHONDRIAL COENZYME A DIPHOSPHATASE NUDT8"/>
    <property type="match status" value="1"/>
</dbReference>
<reference evidence="8" key="1">
    <citation type="submission" date="2023-07" db="EMBL/GenBank/DDBJ databases">
        <title>Genomic Encyclopedia of Type Strains, Phase IV (KMG-IV): sequencing the most valuable type-strain genomes for metagenomic binning, comparative biology and taxonomic classification.</title>
        <authorList>
            <person name="Goeker M."/>
        </authorList>
    </citation>
    <scope>NUCLEOTIDE SEQUENCE</scope>
    <source>
        <strain evidence="8">DSM 19659</strain>
    </source>
</reference>
<evidence type="ECO:0000259" key="7">
    <source>
        <dbReference type="PROSITE" id="PS51462"/>
    </source>
</evidence>
<dbReference type="InterPro" id="IPR045121">
    <property type="entry name" value="CoAse"/>
</dbReference>
<evidence type="ECO:0000256" key="4">
    <source>
        <dbReference type="ARBA" id="ARBA00022801"/>
    </source>
</evidence>
<comment type="cofactor">
    <cofactor evidence="2">
        <name>Mg(2+)</name>
        <dbReference type="ChEBI" id="CHEBI:18420"/>
    </cofactor>
</comment>
<organism evidence="8 9">
    <name type="scientific">Moryella indoligenes</name>
    <dbReference type="NCBI Taxonomy" id="371674"/>
    <lineage>
        <taxon>Bacteria</taxon>
        <taxon>Bacillati</taxon>
        <taxon>Bacillota</taxon>
        <taxon>Clostridia</taxon>
        <taxon>Lachnospirales</taxon>
        <taxon>Lachnospiraceae</taxon>
        <taxon>Moryella</taxon>
    </lineage>
</organism>
<feature type="domain" description="Nudix hydrolase" evidence="7">
    <location>
        <begin position="29"/>
        <end position="162"/>
    </location>
</feature>
<dbReference type="Gene3D" id="3.90.79.10">
    <property type="entry name" value="Nucleoside Triphosphate Pyrophosphohydrolase"/>
    <property type="match status" value="1"/>
</dbReference>
<keyword evidence="9" id="KW-1185">Reference proteome</keyword>
<evidence type="ECO:0000313" key="9">
    <source>
        <dbReference type="Proteomes" id="UP001241537"/>
    </source>
</evidence>
<dbReference type="EMBL" id="JAUSTO010000001">
    <property type="protein sequence ID" value="MDQ0151563.1"/>
    <property type="molecule type" value="Genomic_DNA"/>
</dbReference>
<dbReference type="InterPro" id="IPR015797">
    <property type="entry name" value="NUDIX_hydrolase-like_dom_sf"/>
</dbReference>
<evidence type="ECO:0000313" key="8">
    <source>
        <dbReference type="EMBL" id="MDQ0151563.1"/>
    </source>
</evidence>
<evidence type="ECO:0000256" key="2">
    <source>
        <dbReference type="ARBA" id="ARBA00001946"/>
    </source>
</evidence>
<dbReference type="AlphaFoldDB" id="A0AAE3V8R4"/>
<dbReference type="SUPFAM" id="SSF55811">
    <property type="entry name" value="Nudix"/>
    <property type="match status" value="1"/>
</dbReference>
<proteinExistence type="predicted"/>
<keyword evidence="4" id="KW-0378">Hydrolase</keyword>
<dbReference type="PANTHER" id="PTHR12992">
    <property type="entry name" value="NUDIX HYDROLASE"/>
    <property type="match status" value="1"/>
</dbReference>
<protein>
    <submittedName>
        <fullName evidence="8">8-oxo-dGTP pyrophosphatase MutT (NUDIX family)</fullName>
    </submittedName>
</protein>
<keyword evidence="5" id="KW-0460">Magnesium</keyword>
<comment type="cofactor">
    <cofactor evidence="1">
        <name>Mn(2+)</name>
        <dbReference type="ChEBI" id="CHEBI:29035"/>
    </cofactor>
</comment>
<evidence type="ECO:0000256" key="1">
    <source>
        <dbReference type="ARBA" id="ARBA00001936"/>
    </source>
</evidence>
<keyword evidence="6" id="KW-0464">Manganese</keyword>